<feature type="compositionally biased region" description="Polar residues" evidence="8">
    <location>
        <begin position="151"/>
        <end position="167"/>
    </location>
</feature>
<dbReference type="Gene3D" id="1.20.5.170">
    <property type="match status" value="1"/>
</dbReference>
<dbReference type="InterPro" id="IPR046347">
    <property type="entry name" value="bZIP_sf"/>
</dbReference>
<gene>
    <name evidence="10" type="ORF">Malapachy_0601</name>
</gene>
<feature type="region of interest" description="Disordered" evidence="8">
    <location>
        <begin position="33"/>
        <end position="58"/>
    </location>
</feature>
<keyword evidence="3" id="KW-0805">Transcription regulation</keyword>
<dbReference type="STRING" id="77020.A0A0M8MM60"/>
<evidence type="ECO:0000256" key="4">
    <source>
        <dbReference type="ARBA" id="ARBA00023125"/>
    </source>
</evidence>
<keyword evidence="6" id="KW-0539">Nucleus</keyword>
<dbReference type="InterPro" id="IPR004827">
    <property type="entry name" value="bZIP"/>
</dbReference>
<reference evidence="10 11" key="1">
    <citation type="submission" date="2015-07" db="EMBL/GenBank/DDBJ databases">
        <title>Draft Genome Sequence of Malassezia furfur CBS1878 and Malassezia pachydermatis CBS1879.</title>
        <authorList>
            <person name="Triana S."/>
            <person name="Ohm R."/>
            <person name="Gonzalez A."/>
            <person name="DeCock H."/>
            <person name="Restrepo S."/>
            <person name="Celis A."/>
        </authorList>
    </citation>
    <scope>NUCLEOTIDE SEQUENCE [LARGE SCALE GENOMIC DNA]</scope>
    <source>
        <strain evidence="10 11">CBS 1879</strain>
    </source>
</reference>
<organism evidence="10 11">
    <name type="scientific">Malassezia pachydermatis</name>
    <dbReference type="NCBI Taxonomy" id="77020"/>
    <lineage>
        <taxon>Eukaryota</taxon>
        <taxon>Fungi</taxon>
        <taxon>Dikarya</taxon>
        <taxon>Basidiomycota</taxon>
        <taxon>Ustilaginomycotina</taxon>
        <taxon>Malasseziomycetes</taxon>
        <taxon>Malasseziales</taxon>
        <taxon>Malasseziaceae</taxon>
        <taxon>Malassezia</taxon>
    </lineage>
</organism>
<dbReference type="EMBL" id="LGAV01000008">
    <property type="protein sequence ID" value="KOS12917.1"/>
    <property type="molecule type" value="Genomic_DNA"/>
</dbReference>
<feature type="coiled-coil region" evidence="7">
    <location>
        <begin position="234"/>
        <end position="275"/>
    </location>
</feature>
<comment type="subcellular location">
    <subcellularLocation>
        <location evidence="1">Nucleus</location>
    </subcellularLocation>
</comment>
<keyword evidence="7" id="KW-0175">Coiled coil</keyword>
<evidence type="ECO:0000256" key="7">
    <source>
        <dbReference type="SAM" id="Coils"/>
    </source>
</evidence>
<evidence type="ECO:0000256" key="5">
    <source>
        <dbReference type="ARBA" id="ARBA00023163"/>
    </source>
</evidence>
<dbReference type="GO" id="GO:0003700">
    <property type="term" value="F:DNA-binding transcription factor activity"/>
    <property type="evidence" value="ECO:0007669"/>
    <property type="project" value="InterPro"/>
</dbReference>
<evidence type="ECO:0000256" key="2">
    <source>
        <dbReference type="ARBA" id="ARBA00007163"/>
    </source>
</evidence>
<comment type="similarity">
    <text evidence="2">Belongs to the bZIP family.</text>
</comment>
<feature type="region of interest" description="Disordered" evidence="8">
    <location>
        <begin position="85"/>
        <end position="109"/>
    </location>
</feature>
<dbReference type="Pfam" id="PF00170">
    <property type="entry name" value="bZIP_1"/>
    <property type="match status" value="1"/>
</dbReference>
<dbReference type="SUPFAM" id="SSF57959">
    <property type="entry name" value="Leucine zipper domain"/>
    <property type="match status" value="1"/>
</dbReference>
<accession>A0A0M8MM60</accession>
<protein>
    <submittedName>
        <fullName evidence="10">Bzip transcription factor</fullName>
    </submittedName>
</protein>
<feature type="region of interest" description="Disordered" evidence="8">
    <location>
        <begin position="1"/>
        <end position="20"/>
    </location>
</feature>
<dbReference type="OrthoDB" id="5571888at2759"/>
<dbReference type="PROSITE" id="PS00036">
    <property type="entry name" value="BZIP_BASIC"/>
    <property type="match status" value="1"/>
</dbReference>
<keyword evidence="5" id="KW-0804">Transcription</keyword>
<dbReference type="GeneID" id="28726992"/>
<evidence type="ECO:0000313" key="10">
    <source>
        <dbReference type="EMBL" id="KOS12917.1"/>
    </source>
</evidence>
<sequence>MIAPESVSSSSMLQSEKMSVNNLDNYETSMMAYPSSELSSESVSPSSPSMTNLWGGFEEPKECPTSLLDLDFSEDVDAQPSTSLFLTAPFEEVPSRVDEPEVATGSSPFVQDHHDSVVSPALINPQVLSAPPMPAITEEVFVKAEEVAQEESATPMNESHTTFTTFSPERLDDSDSSSIKPLLSISTYSKESQKDVDDLRPSLEEYNKLSSKEKRQLRNKISARNFRNRRKEYIHLLEEQVTERDALIKNLQDQLSSLRLENSQLQDELRAHRTRTPSTVDVSKLLTALQRTSQGASDANTRSPQLTVPNTRKDVSAASRPSSPSLFWSGVNAGANRTTVMV</sequence>
<evidence type="ECO:0000256" key="6">
    <source>
        <dbReference type="ARBA" id="ARBA00023242"/>
    </source>
</evidence>
<dbReference type="Proteomes" id="UP000037751">
    <property type="component" value="Unassembled WGS sequence"/>
</dbReference>
<feature type="compositionally biased region" description="Polar residues" evidence="8">
    <location>
        <begin position="291"/>
        <end position="310"/>
    </location>
</feature>
<dbReference type="VEuPathDB" id="FungiDB:Malapachy_0601"/>
<evidence type="ECO:0000256" key="8">
    <source>
        <dbReference type="SAM" id="MobiDB-lite"/>
    </source>
</evidence>
<dbReference type="AlphaFoldDB" id="A0A0M8MM60"/>
<dbReference type="RefSeq" id="XP_017990549.1">
    <property type="nucleotide sequence ID" value="XM_018135117.1"/>
</dbReference>
<dbReference type="GO" id="GO:0003677">
    <property type="term" value="F:DNA binding"/>
    <property type="evidence" value="ECO:0007669"/>
    <property type="project" value="UniProtKB-KW"/>
</dbReference>
<evidence type="ECO:0000259" key="9">
    <source>
        <dbReference type="PROSITE" id="PS50217"/>
    </source>
</evidence>
<keyword evidence="11" id="KW-1185">Reference proteome</keyword>
<evidence type="ECO:0000256" key="1">
    <source>
        <dbReference type="ARBA" id="ARBA00004123"/>
    </source>
</evidence>
<evidence type="ECO:0000313" key="11">
    <source>
        <dbReference type="Proteomes" id="UP000037751"/>
    </source>
</evidence>
<proteinExistence type="inferred from homology"/>
<comment type="caution">
    <text evidence="10">The sequence shown here is derived from an EMBL/GenBank/DDBJ whole genome shotgun (WGS) entry which is preliminary data.</text>
</comment>
<evidence type="ECO:0000256" key="3">
    <source>
        <dbReference type="ARBA" id="ARBA00023015"/>
    </source>
</evidence>
<keyword evidence="4" id="KW-0238">DNA-binding</keyword>
<feature type="domain" description="BZIP" evidence="9">
    <location>
        <begin position="209"/>
        <end position="272"/>
    </location>
</feature>
<dbReference type="SMART" id="SM00338">
    <property type="entry name" value="BRLZ"/>
    <property type="match status" value="1"/>
</dbReference>
<name>A0A0M8MM60_9BASI</name>
<feature type="region of interest" description="Disordered" evidence="8">
    <location>
        <begin position="291"/>
        <end position="323"/>
    </location>
</feature>
<dbReference type="PANTHER" id="PTHR47416:SF8">
    <property type="entry name" value="BASIC-LEUCINE ZIPPER TRANSCRIPTION FACTOR E-RELATED"/>
    <property type="match status" value="1"/>
</dbReference>
<dbReference type="GO" id="GO:0005634">
    <property type="term" value="C:nucleus"/>
    <property type="evidence" value="ECO:0007669"/>
    <property type="project" value="UniProtKB-SubCell"/>
</dbReference>
<feature type="compositionally biased region" description="Low complexity" evidence="8">
    <location>
        <begin position="34"/>
        <end position="49"/>
    </location>
</feature>
<dbReference type="PROSITE" id="PS50217">
    <property type="entry name" value="BZIP"/>
    <property type="match status" value="1"/>
</dbReference>
<dbReference type="PANTHER" id="PTHR47416">
    <property type="entry name" value="BASIC-LEUCINE ZIPPER TRANSCRIPTION FACTOR F-RELATED"/>
    <property type="match status" value="1"/>
</dbReference>
<dbReference type="CDD" id="cd14810">
    <property type="entry name" value="bZIP_u1"/>
    <property type="match status" value="1"/>
</dbReference>
<feature type="region of interest" description="Disordered" evidence="8">
    <location>
        <begin position="149"/>
        <end position="178"/>
    </location>
</feature>